<dbReference type="Proteomes" id="UP001595377">
    <property type="component" value="Unassembled WGS sequence"/>
</dbReference>
<feature type="region of interest" description="Disordered" evidence="1">
    <location>
        <begin position="139"/>
        <end position="158"/>
    </location>
</feature>
<dbReference type="EMBL" id="JBHRSP010000001">
    <property type="protein sequence ID" value="MFC3071487.1"/>
    <property type="molecule type" value="Genomic_DNA"/>
</dbReference>
<feature type="compositionally biased region" description="Basic and acidic residues" evidence="1">
    <location>
        <begin position="70"/>
        <end position="82"/>
    </location>
</feature>
<accession>A0ABV7D9C1</accession>
<evidence type="ECO:0000313" key="3">
    <source>
        <dbReference type="Proteomes" id="UP001595377"/>
    </source>
</evidence>
<feature type="compositionally biased region" description="Low complexity" evidence="1">
    <location>
        <begin position="143"/>
        <end position="158"/>
    </location>
</feature>
<feature type="region of interest" description="Disordered" evidence="1">
    <location>
        <begin position="61"/>
        <end position="82"/>
    </location>
</feature>
<gene>
    <name evidence="2" type="ORF">ACFOHH_00035</name>
</gene>
<name>A0ABV7D9C1_9HYPH</name>
<reference evidence="3" key="1">
    <citation type="journal article" date="2019" name="Int. J. Syst. Evol. Microbiol.">
        <title>The Global Catalogue of Microorganisms (GCM) 10K type strain sequencing project: providing services to taxonomists for standard genome sequencing and annotation.</title>
        <authorList>
            <consortium name="The Broad Institute Genomics Platform"/>
            <consortium name="The Broad Institute Genome Sequencing Center for Infectious Disease"/>
            <person name="Wu L."/>
            <person name="Ma J."/>
        </authorList>
    </citation>
    <scope>NUCLEOTIDE SEQUENCE [LARGE SCALE GENOMIC DNA]</scope>
    <source>
        <strain evidence="3">KCTC 52677</strain>
    </source>
</reference>
<proteinExistence type="predicted"/>
<comment type="caution">
    <text evidence="2">The sequence shown here is derived from an EMBL/GenBank/DDBJ whole genome shotgun (WGS) entry which is preliminary data.</text>
</comment>
<keyword evidence="3" id="KW-1185">Reference proteome</keyword>
<sequence length="158" mass="17466">MTSKFAALAANVSDTFRVELIDPITDDVLRDKAGNAAYIDVLSVDSEAGRKFDADARQRAFRSARKSRTGHPDIDPDEENRRKLAQLTRGWRLVDPVSREGLDVPCTPENALELYCEAGMAWLFDQVFAGAANAGNFMRRRSTTSSPSPRPSFETPTS</sequence>
<organism evidence="2 3">
    <name type="scientific">Shinella pollutisoli</name>
    <dbReference type="NCBI Taxonomy" id="2250594"/>
    <lineage>
        <taxon>Bacteria</taxon>
        <taxon>Pseudomonadati</taxon>
        <taxon>Pseudomonadota</taxon>
        <taxon>Alphaproteobacteria</taxon>
        <taxon>Hyphomicrobiales</taxon>
        <taxon>Rhizobiaceae</taxon>
        <taxon>Shinella</taxon>
    </lineage>
</organism>
<evidence type="ECO:0000313" key="2">
    <source>
        <dbReference type="EMBL" id="MFC3071487.1"/>
    </source>
</evidence>
<dbReference type="RefSeq" id="WP_257316098.1">
    <property type="nucleotide sequence ID" value="NZ_JANFDG010000016.1"/>
</dbReference>
<protein>
    <submittedName>
        <fullName evidence="2">Uncharacterized protein</fullName>
    </submittedName>
</protein>
<evidence type="ECO:0000256" key="1">
    <source>
        <dbReference type="SAM" id="MobiDB-lite"/>
    </source>
</evidence>